<reference evidence="3" key="2">
    <citation type="submission" date="2023-06" db="EMBL/GenBank/DDBJ databases">
        <authorList>
            <person name="Ma L."/>
            <person name="Liu K.-W."/>
            <person name="Li Z."/>
            <person name="Hsiao Y.-Y."/>
            <person name="Qi Y."/>
            <person name="Fu T."/>
            <person name="Tang G."/>
            <person name="Zhang D."/>
            <person name="Sun W.-H."/>
            <person name="Liu D.-K."/>
            <person name="Li Y."/>
            <person name="Chen G.-Z."/>
            <person name="Liu X.-D."/>
            <person name="Liao X.-Y."/>
            <person name="Jiang Y.-T."/>
            <person name="Yu X."/>
            <person name="Hao Y."/>
            <person name="Huang J."/>
            <person name="Zhao X.-W."/>
            <person name="Ke S."/>
            <person name="Chen Y.-Y."/>
            <person name="Wu W.-L."/>
            <person name="Hsu J.-L."/>
            <person name="Lin Y.-F."/>
            <person name="Huang M.-D."/>
            <person name="Li C.-Y."/>
            <person name="Huang L."/>
            <person name="Wang Z.-W."/>
            <person name="Zhao X."/>
            <person name="Zhong W.-Y."/>
            <person name="Peng D.-H."/>
            <person name="Ahmad S."/>
            <person name="Lan S."/>
            <person name="Zhang J.-S."/>
            <person name="Tsai W.-C."/>
            <person name="Van De Peer Y."/>
            <person name="Liu Z.-J."/>
        </authorList>
    </citation>
    <scope>NUCLEOTIDE SEQUENCE</scope>
    <source>
        <strain evidence="3">CP</strain>
        <tissue evidence="3">Leaves</tissue>
    </source>
</reference>
<evidence type="ECO:0000313" key="3">
    <source>
        <dbReference type="EMBL" id="KAK1291012.1"/>
    </source>
</evidence>
<protein>
    <recommendedName>
        <fullName evidence="2">Neprosin PEP catalytic domain-containing protein</fullName>
    </recommendedName>
</protein>
<dbReference type="EMBL" id="JAUJYO010000018">
    <property type="protein sequence ID" value="KAK1291012.1"/>
    <property type="molecule type" value="Genomic_DNA"/>
</dbReference>
<dbReference type="PANTHER" id="PTHR31589">
    <property type="entry name" value="PROTEIN, PUTATIVE (DUF239)-RELATED-RELATED"/>
    <property type="match status" value="1"/>
</dbReference>
<evidence type="ECO:0000259" key="2">
    <source>
        <dbReference type="PROSITE" id="PS52045"/>
    </source>
</evidence>
<sequence>MRGSIYGLLLIFMFLADGVVGGKFWSQREIEMDEYLERHNKLAIKIIKIHPTLYGDNKTRTYAYWTADGYKRTGCYNLHCSGFVQDPTSSNWWLGIQNDPVGYWPKSLFQNFVSCSIVRWGGAVLNRRNGGGVTDTQMGSGKSPIRGIVPNQMAYIARTQTMNDARAVDFVTPEWVYSYMSKMNCYFAEPKWVPNMAGGRDRWVYFGGSGGAKCDDHQ</sequence>
<dbReference type="InterPro" id="IPR053168">
    <property type="entry name" value="Glutamic_endopeptidase"/>
</dbReference>
<reference evidence="3" key="1">
    <citation type="journal article" date="2023" name="Nat. Commun.">
        <title>Diploid and tetraploid genomes of Acorus and the evolution of monocots.</title>
        <authorList>
            <person name="Ma L."/>
            <person name="Liu K.W."/>
            <person name="Li Z."/>
            <person name="Hsiao Y.Y."/>
            <person name="Qi Y."/>
            <person name="Fu T."/>
            <person name="Tang G.D."/>
            <person name="Zhang D."/>
            <person name="Sun W.H."/>
            <person name="Liu D.K."/>
            <person name="Li Y."/>
            <person name="Chen G.Z."/>
            <person name="Liu X.D."/>
            <person name="Liao X.Y."/>
            <person name="Jiang Y.T."/>
            <person name="Yu X."/>
            <person name="Hao Y."/>
            <person name="Huang J."/>
            <person name="Zhao X.W."/>
            <person name="Ke S."/>
            <person name="Chen Y.Y."/>
            <person name="Wu W.L."/>
            <person name="Hsu J.L."/>
            <person name="Lin Y.F."/>
            <person name="Huang M.D."/>
            <person name="Li C.Y."/>
            <person name="Huang L."/>
            <person name="Wang Z.W."/>
            <person name="Zhao X."/>
            <person name="Zhong W.Y."/>
            <person name="Peng D.H."/>
            <person name="Ahmad S."/>
            <person name="Lan S."/>
            <person name="Zhang J.S."/>
            <person name="Tsai W.C."/>
            <person name="Van de Peer Y."/>
            <person name="Liu Z.J."/>
        </authorList>
    </citation>
    <scope>NUCLEOTIDE SEQUENCE</scope>
    <source>
        <strain evidence="3">CP</strain>
    </source>
</reference>
<feature type="domain" description="Neprosin PEP catalytic" evidence="2">
    <location>
        <begin position="1"/>
        <end position="215"/>
    </location>
</feature>
<comment type="caution">
    <text evidence="3">The sequence shown here is derived from an EMBL/GenBank/DDBJ whole genome shotgun (WGS) entry which is preliminary data.</text>
</comment>
<evidence type="ECO:0000256" key="1">
    <source>
        <dbReference type="SAM" id="SignalP"/>
    </source>
</evidence>
<feature type="chain" id="PRO_5043720652" description="Neprosin PEP catalytic domain-containing protein" evidence="1">
    <location>
        <begin position="22"/>
        <end position="218"/>
    </location>
</feature>
<evidence type="ECO:0000313" key="4">
    <source>
        <dbReference type="Proteomes" id="UP001180020"/>
    </source>
</evidence>
<organism evidence="3 4">
    <name type="scientific">Acorus calamus</name>
    <name type="common">Sweet flag</name>
    <dbReference type="NCBI Taxonomy" id="4465"/>
    <lineage>
        <taxon>Eukaryota</taxon>
        <taxon>Viridiplantae</taxon>
        <taxon>Streptophyta</taxon>
        <taxon>Embryophyta</taxon>
        <taxon>Tracheophyta</taxon>
        <taxon>Spermatophyta</taxon>
        <taxon>Magnoliopsida</taxon>
        <taxon>Liliopsida</taxon>
        <taxon>Acoraceae</taxon>
        <taxon>Acorus</taxon>
    </lineage>
</organism>
<feature type="signal peptide" evidence="1">
    <location>
        <begin position="1"/>
        <end position="21"/>
    </location>
</feature>
<gene>
    <name evidence="3" type="ORF">QJS10_CPB18g00859</name>
</gene>
<keyword evidence="1" id="KW-0732">Signal</keyword>
<dbReference type="Pfam" id="PF03080">
    <property type="entry name" value="Neprosin"/>
    <property type="match status" value="1"/>
</dbReference>
<keyword evidence="4" id="KW-1185">Reference proteome</keyword>
<proteinExistence type="predicted"/>
<dbReference type="Proteomes" id="UP001180020">
    <property type="component" value="Unassembled WGS sequence"/>
</dbReference>
<dbReference type="PANTHER" id="PTHR31589:SF110">
    <property type="entry name" value="PROTEIN, PUTATIVE (DUF239)-RELATED"/>
    <property type="match status" value="1"/>
</dbReference>
<dbReference type="PROSITE" id="PS52045">
    <property type="entry name" value="NEPROSIN_PEP_CD"/>
    <property type="match status" value="1"/>
</dbReference>
<name>A0AAV9CQ82_ACOCL</name>
<dbReference type="AlphaFoldDB" id="A0AAV9CQ82"/>
<dbReference type="InterPro" id="IPR004314">
    <property type="entry name" value="Neprosin"/>
</dbReference>
<dbReference type="Gene3D" id="3.90.1320.10">
    <property type="entry name" value="Outer-capsid protein sigma 3, large lobe"/>
    <property type="match status" value="1"/>
</dbReference>
<accession>A0AAV9CQ82</accession>